<protein>
    <submittedName>
        <fullName evidence="3">Helix-turn-helix transcriptional regulator</fullName>
    </submittedName>
</protein>
<proteinExistence type="predicted"/>
<accession>A0ABY8PMQ9</accession>
<dbReference type="EMBL" id="CP123772">
    <property type="protein sequence ID" value="WGO96432.1"/>
    <property type="molecule type" value="Genomic_DNA"/>
</dbReference>
<evidence type="ECO:0000313" key="4">
    <source>
        <dbReference type="Proteomes" id="UP001227386"/>
    </source>
</evidence>
<dbReference type="Proteomes" id="UP001227386">
    <property type="component" value="Plasmid unnamed"/>
</dbReference>
<dbReference type="SUPFAM" id="SSF47413">
    <property type="entry name" value="lambda repressor-like DNA-binding domains"/>
    <property type="match status" value="1"/>
</dbReference>
<dbReference type="Gene3D" id="1.10.260.40">
    <property type="entry name" value="lambda repressor-like DNA-binding domains"/>
    <property type="match status" value="1"/>
</dbReference>
<dbReference type="Pfam" id="PF01381">
    <property type="entry name" value="HTH_3"/>
    <property type="match status" value="1"/>
</dbReference>
<feature type="domain" description="HTH cro/C1-type" evidence="2">
    <location>
        <begin position="36"/>
        <end position="90"/>
    </location>
</feature>
<dbReference type="InterPro" id="IPR010982">
    <property type="entry name" value="Lambda_DNA-bd_dom_sf"/>
</dbReference>
<organism evidence="3 4">
    <name type="scientific">Pseudomonas viciae</name>
    <dbReference type="NCBI Taxonomy" id="2505979"/>
    <lineage>
        <taxon>Bacteria</taxon>
        <taxon>Pseudomonadati</taxon>
        <taxon>Pseudomonadota</taxon>
        <taxon>Gammaproteobacteria</taxon>
        <taxon>Pseudomonadales</taxon>
        <taxon>Pseudomonadaceae</taxon>
        <taxon>Pseudomonas</taxon>
    </lineage>
</organism>
<evidence type="ECO:0000313" key="3">
    <source>
        <dbReference type="EMBL" id="WGO96432.1"/>
    </source>
</evidence>
<dbReference type="SMART" id="SM00530">
    <property type="entry name" value="HTH_XRE"/>
    <property type="match status" value="1"/>
</dbReference>
<feature type="region of interest" description="Disordered" evidence="1">
    <location>
        <begin position="1"/>
        <end position="24"/>
    </location>
</feature>
<dbReference type="InterPro" id="IPR001387">
    <property type="entry name" value="Cro/C1-type_HTH"/>
</dbReference>
<geneLocation type="plasmid" evidence="3 4">
    <name>unnamed</name>
</geneLocation>
<dbReference type="PROSITE" id="PS50943">
    <property type="entry name" value="HTH_CROC1"/>
    <property type="match status" value="1"/>
</dbReference>
<sequence length="93" mass="9976">MTNKTPDCISEPQAPGAPRKTPGAIPEERIAFAANFKKARIAANLSQRDIHDRTGIAQSYLSEVERCVCNPSLDTLAALAAVVGKPLHLLLKP</sequence>
<dbReference type="RefSeq" id="WP_280945015.1">
    <property type="nucleotide sequence ID" value="NZ_CP123772.1"/>
</dbReference>
<keyword evidence="4" id="KW-1185">Reference proteome</keyword>
<name>A0ABY8PMQ9_9PSED</name>
<evidence type="ECO:0000256" key="1">
    <source>
        <dbReference type="SAM" id="MobiDB-lite"/>
    </source>
</evidence>
<keyword evidence="3" id="KW-0614">Plasmid</keyword>
<evidence type="ECO:0000259" key="2">
    <source>
        <dbReference type="PROSITE" id="PS50943"/>
    </source>
</evidence>
<dbReference type="CDD" id="cd00093">
    <property type="entry name" value="HTH_XRE"/>
    <property type="match status" value="1"/>
</dbReference>
<reference evidence="3 4" key="1">
    <citation type="journal article" date="2012" name="Appl. Soil Ecol.">
        <title>Isolation and characterization of new plant growth-promoting bacterial endophytes.</title>
        <authorList>
            <person name="Rashid S."/>
            <person name="Charles T.C."/>
            <person name="Glick B.R."/>
        </authorList>
    </citation>
    <scope>NUCLEOTIDE SEQUENCE [LARGE SCALE GENOMIC DNA]</scope>
    <source>
        <strain evidence="3 4">YsS1</strain>
        <plasmid evidence="3 4">unnamed</plasmid>
    </source>
</reference>
<gene>
    <name evidence="3" type="ORF">QCD61_28120</name>
</gene>